<dbReference type="Pfam" id="PF14284">
    <property type="entry name" value="PcfJ"/>
    <property type="match status" value="1"/>
</dbReference>
<comment type="caution">
    <text evidence="1">The sequence shown here is derived from an EMBL/GenBank/DDBJ whole genome shotgun (WGS) entry which is preliminary data.</text>
</comment>
<dbReference type="EMBL" id="DVON01000170">
    <property type="protein sequence ID" value="HIV13035.1"/>
    <property type="molecule type" value="Genomic_DNA"/>
</dbReference>
<organism evidence="1 2">
    <name type="scientific">Candidatus Pullilachnospira stercoravium</name>
    <dbReference type="NCBI Taxonomy" id="2840913"/>
    <lineage>
        <taxon>Bacteria</taxon>
        <taxon>Bacillati</taxon>
        <taxon>Bacillota</taxon>
        <taxon>Clostridia</taxon>
        <taxon>Lachnospirales</taxon>
        <taxon>Lachnospiraceae</taxon>
        <taxon>Lachnospiraceae incertae sedis</taxon>
        <taxon>Candidatus Pullilachnospira</taxon>
    </lineage>
</organism>
<evidence type="ECO:0000313" key="2">
    <source>
        <dbReference type="Proteomes" id="UP000886723"/>
    </source>
</evidence>
<dbReference type="InterPro" id="IPR025586">
    <property type="entry name" value="PcfJ"/>
</dbReference>
<dbReference type="Proteomes" id="UP000886723">
    <property type="component" value="Unassembled WGS sequence"/>
</dbReference>
<sequence length="661" mass="79116">MRRKDLLELDTLGVTDEIWELAYADREEIRKTEQCWYGDHYIQYKIHSYFRAGVLNGILKIRIYRGEDLRNSNEEPAYILFLSAKEHKYATYLPQEGKWSSAKLQNISMGAYDFTKRYENTFWISEKDRDLVMRYLDSQNRTIAGAINDWQTTAIHRKEIQEIDRVMDRVSQSPADFGQWVQEEVFWRKQYLFYNAKKREAYCTACRKLIKTRIKSVHNQRIYCPACGRAVTGKSWNEQKEIYDYGRAALIQQIPGGYMIRSFHCRKVHKQENGWQERLSLSEDSRQLRDKDMRNIRDYDYTNFKQSGKIRWCKSHYINHNSRAVVYHRNLAALRRGIPSLRDVPLEKILAQSPGCPVYLEHLLRPQKVTGYLANAGLTRLAMDYMDSYRYIKRNGKDAEEVLGINSDRIGRLRQMNGGVRILGWLQYEQQSGKKLRQDLLIRMDMAGIYREDLREILKYGITPERALNYLEKQKNQEKALIEWKDYLEMAEKERLNLQDDIVRFPRDLKARHDELTELANTRKEQERLKGYRKLDKKIRSRIREAARYYWQDKEYMIVPAAKCEELMREGRTLHHCVGASNLYMNRMAAGESWILFLRKKEDPEKPYYTIEIEMETDRIRQWYSEYDRQPDREKIEKVLKRFKKSLKPQNMQKTRVRISA</sequence>
<protein>
    <submittedName>
        <fullName evidence="1">PcfJ domain-containing protein</fullName>
    </submittedName>
</protein>
<reference evidence="1" key="2">
    <citation type="journal article" date="2021" name="PeerJ">
        <title>Extensive microbial diversity within the chicken gut microbiome revealed by metagenomics and culture.</title>
        <authorList>
            <person name="Gilroy R."/>
            <person name="Ravi A."/>
            <person name="Getino M."/>
            <person name="Pursley I."/>
            <person name="Horton D.L."/>
            <person name="Alikhan N.F."/>
            <person name="Baker D."/>
            <person name="Gharbi K."/>
            <person name="Hall N."/>
            <person name="Watson M."/>
            <person name="Adriaenssens E.M."/>
            <person name="Foster-Nyarko E."/>
            <person name="Jarju S."/>
            <person name="Secka A."/>
            <person name="Antonio M."/>
            <person name="Oren A."/>
            <person name="Chaudhuri R.R."/>
            <person name="La Ragione R."/>
            <person name="Hildebrand F."/>
            <person name="Pallen M.J."/>
        </authorList>
    </citation>
    <scope>NUCLEOTIDE SEQUENCE</scope>
    <source>
        <strain evidence="1">ChiBcec2-4451</strain>
    </source>
</reference>
<name>A0A9D1NUF5_9FIRM</name>
<evidence type="ECO:0000313" key="1">
    <source>
        <dbReference type="EMBL" id="HIV13035.1"/>
    </source>
</evidence>
<dbReference type="AlphaFoldDB" id="A0A9D1NUF5"/>
<reference evidence="1" key="1">
    <citation type="submission" date="2020-10" db="EMBL/GenBank/DDBJ databases">
        <authorList>
            <person name="Gilroy R."/>
        </authorList>
    </citation>
    <scope>NUCLEOTIDE SEQUENCE</scope>
    <source>
        <strain evidence="1">ChiBcec2-4451</strain>
    </source>
</reference>
<gene>
    <name evidence="1" type="ORF">IAA63_07845</name>
</gene>
<accession>A0A9D1NUF5</accession>
<proteinExistence type="predicted"/>